<dbReference type="Gene3D" id="3.40.50.2300">
    <property type="match status" value="1"/>
</dbReference>
<accession>A0A850T4A0</accession>
<feature type="domain" description="Response regulatory" evidence="4">
    <location>
        <begin position="22"/>
        <end position="138"/>
    </location>
</feature>
<reference evidence="6 7" key="1">
    <citation type="submission" date="2020-06" db="EMBL/GenBank/DDBJ databases">
        <title>High-quality draft genome of sulfate reducer Desulfobacter latus type strain AcrS2 isolated from marine sediment.</title>
        <authorList>
            <person name="Hoppe M."/>
            <person name="Larsen C.K."/>
            <person name="Marshall I.P.G."/>
            <person name="Schramm A."/>
            <person name="Marietou A.G."/>
        </authorList>
    </citation>
    <scope>NUCLEOTIDE SEQUENCE [LARGE SCALE GENOMIC DNA]</scope>
    <source>
        <strain evidence="6 7">AcRS2</strain>
    </source>
</reference>
<feature type="domain" description="GGDEF" evidence="5">
    <location>
        <begin position="182"/>
        <end position="303"/>
    </location>
</feature>
<dbReference type="InterPro" id="IPR011006">
    <property type="entry name" value="CheY-like_superfamily"/>
</dbReference>
<gene>
    <name evidence="6" type="ORF">HXW94_16645</name>
</gene>
<dbReference type="PROSITE" id="PS50110">
    <property type="entry name" value="RESPONSE_REGULATORY"/>
    <property type="match status" value="1"/>
</dbReference>
<dbReference type="InterPro" id="IPR000160">
    <property type="entry name" value="GGDEF_dom"/>
</dbReference>
<dbReference type="GO" id="GO:1902201">
    <property type="term" value="P:negative regulation of bacterial-type flagellum-dependent cell motility"/>
    <property type="evidence" value="ECO:0007669"/>
    <property type="project" value="TreeGrafter"/>
</dbReference>
<dbReference type="GO" id="GO:0000160">
    <property type="term" value="P:phosphorelay signal transduction system"/>
    <property type="evidence" value="ECO:0007669"/>
    <property type="project" value="InterPro"/>
</dbReference>
<dbReference type="CDD" id="cd00156">
    <property type="entry name" value="REC"/>
    <property type="match status" value="1"/>
</dbReference>
<evidence type="ECO:0000256" key="2">
    <source>
        <dbReference type="ARBA" id="ARBA00034247"/>
    </source>
</evidence>
<dbReference type="PANTHER" id="PTHR45138">
    <property type="entry name" value="REGULATORY COMPONENTS OF SENSORY TRANSDUCTION SYSTEM"/>
    <property type="match status" value="1"/>
</dbReference>
<organism evidence="6 7">
    <name type="scientific">Desulfobacter latus</name>
    <dbReference type="NCBI Taxonomy" id="2292"/>
    <lineage>
        <taxon>Bacteria</taxon>
        <taxon>Pseudomonadati</taxon>
        <taxon>Thermodesulfobacteriota</taxon>
        <taxon>Desulfobacteria</taxon>
        <taxon>Desulfobacterales</taxon>
        <taxon>Desulfobacteraceae</taxon>
        <taxon>Desulfobacter</taxon>
    </lineage>
</organism>
<dbReference type="GO" id="GO:0005886">
    <property type="term" value="C:plasma membrane"/>
    <property type="evidence" value="ECO:0007669"/>
    <property type="project" value="TreeGrafter"/>
</dbReference>
<dbReference type="SMART" id="SM00448">
    <property type="entry name" value="REC"/>
    <property type="match status" value="1"/>
</dbReference>
<dbReference type="SUPFAM" id="SSF55073">
    <property type="entry name" value="Nucleotide cyclase"/>
    <property type="match status" value="1"/>
</dbReference>
<dbReference type="NCBIfam" id="TIGR00254">
    <property type="entry name" value="GGDEF"/>
    <property type="match status" value="1"/>
</dbReference>
<dbReference type="GO" id="GO:0052621">
    <property type="term" value="F:diguanylate cyclase activity"/>
    <property type="evidence" value="ECO:0007669"/>
    <property type="project" value="UniProtKB-EC"/>
</dbReference>
<dbReference type="RefSeq" id="WP_178368048.1">
    <property type="nucleotide sequence ID" value="NZ_JACADJ010000088.1"/>
</dbReference>
<evidence type="ECO:0000313" key="7">
    <source>
        <dbReference type="Proteomes" id="UP000553343"/>
    </source>
</evidence>
<evidence type="ECO:0000256" key="1">
    <source>
        <dbReference type="ARBA" id="ARBA00012528"/>
    </source>
</evidence>
<dbReference type="PROSITE" id="PS50887">
    <property type="entry name" value="GGDEF"/>
    <property type="match status" value="1"/>
</dbReference>
<name>A0A850T4A0_9BACT</name>
<proteinExistence type="predicted"/>
<dbReference type="EC" id="2.7.7.65" evidence="1"/>
<evidence type="ECO:0000313" key="6">
    <source>
        <dbReference type="EMBL" id="NWH06593.1"/>
    </source>
</evidence>
<keyword evidence="7" id="KW-1185">Reference proteome</keyword>
<dbReference type="InterPro" id="IPR001789">
    <property type="entry name" value="Sig_transdc_resp-reg_receiver"/>
</dbReference>
<dbReference type="AlphaFoldDB" id="A0A850T4A0"/>
<dbReference type="InterPro" id="IPR029787">
    <property type="entry name" value="Nucleotide_cyclase"/>
</dbReference>
<dbReference type="GO" id="GO:0043709">
    <property type="term" value="P:cell adhesion involved in single-species biofilm formation"/>
    <property type="evidence" value="ECO:0007669"/>
    <property type="project" value="TreeGrafter"/>
</dbReference>
<dbReference type="Proteomes" id="UP000553343">
    <property type="component" value="Unassembled WGS sequence"/>
</dbReference>
<comment type="catalytic activity">
    <reaction evidence="2">
        <text>2 GTP = 3',3'-c-di-GMP + 2 diphosphate</text>
        <dbReference type="Rhea" id="RHEA:24898"/>
        <dbReference type="ChEBI" id="CHEBI:33019"/>
        <dbReference type="ChEBI" id="CHEBI:37565"/>
        <dbReference type="ChEBI" id="CHEBI:58805"/>
        <dbReference type="EC" id="2.7.7.65"/>
    </reaction>
</comment>
<dbReference type="InterPro" id="IPR043128">
    <property type="entry name" value="Rev_trsase/Diguanyl_cyclase"/>
</dbReference>
<comment type="caution">
    <text evidence="3">Lacks conserved residue(s) required for the propagation of feature annotation.</text>
</comment>
<dbReference type="CDD" id="cd01949">
    <property type="entry name" value="GGDEF"/>
    <property type="match status" value="1"/>
</dbReference>
<dbReference type="SMART" id="SM00267">
    <property type="entry name" value="GGDEF"/>
    <property type="match status" value="1"/>
</dbReference>
<dbReference type="InterPro" id="IPR050469">
    <property type="entry name" value="Diguanylate_Cyclase"/>
</dbReference>
<dbReference type="SUPFAM" id="SSF52172">
    <property type="entry name" value="CheY-like"/>
    <property type="match status" value="1"/>
</dbReference>
<evidence type="ECO:0000259" key="5">
    <source>
        <dbReference type="PROSITE" id="PS50887"/>
    </source>
</evidence>
<dbReference type="FunFam" id="3.30.70.270:FF:000001">
    <property type="entry name" value="Diguanylate cyclase domain protein"/>
    <property type="match status" value="1"/>
</dbReference>
<dbReference type="Gene3D" id="3.30.70.270">
    <property type="match status" value="1"/>
</dbReference>
<evidence type="ECO:0000256" key="3">
    <source>
        <dbReference type="PROSITE-ProRule" id="PRU00169"/>
    </source>
</evidence>
<protein>
    <recommendedName>
        <fullName evidence="1">diguanylate cyclase</fullName>
        <ecNumber evidence="1">2.7.7.65</ecNumber>
    </recommendedName>
</protein>
<dbReference type="Pfam" id="PF00990">
    <property type="entry name" value="GGDEF"/>
    <property type="match status" value="1"/>
</dbReference>
<sequence length="303" mass="34680">MTMNLSSYDKMLLSQEKQHKQQLILIVGNKKFICIVNKIFKKKNIIIKDFQSGKDAISFADQNKIDMAFIEIELSDTPGFEVCRKIKKKNTHIPVIFMGRSRQDILDNKMKAFSLGVDDFVSPETIKTKELFIRCNALLKRKISIDNLFYQAIIDPVSGLYNRSYFNFFINNEIKRAEREQSTLSILMLDVDNFKIFNDKWGHAKGDDILRKVGTVINSKIRDYDIPARTGGDEFAIVLPGCNLNLAFDIAQRIRSSILNYNISVSIGVSHCENNYNADTLLEKVDKGLYIAKDKGKNRVCVN</sequence>
<dbReference type="EMBL" id="JACADJ010000088">
    <property type="protein sequence ID" value="NWH06593.1"/>
    <property type="molecule type" value="Genomic_DNA"/>
</dbReference>
<dbReference type="PANTHER" id="PTHR45138:SF9">
    <property type="entry name" value="DIGUANYLATE CYCLASE DGCM-RELATED"/>
    <property type="match status" value="1"/>
</dbReference>
<dbReference type="Pfam" id="PF00072">
    <property type="entry name" value="Response_reg"/>
    <property type="match status" value="1"/>
</dbReference>
<comment type="caution">
    <text evidence="6">The sequence shown here is derived from an EMBL/GenBank/DDBJ whole genome shotgun (WGS) entry which is preliminary data.</text>
</comment>
<evidence type="ECO:0000259" key="4">
    <source>
        <dbReference type="PROSITE" id="PS50110"/>
    </source>
</evidence>